<keyword evidence="9" id="KW-1185">Reference proteome</keyword>
<evidence type="ECO:0000256" key="2">
    <source>
        <dbReference type="ARBA" id="ARBA00009773"/>
    </source>
</evidence>
<comment type="similarity">
    <text evidence="2">Belongs to the autoinducer-2 exporter (AI-2E) (TC 2.A.86) family.</text>
</comment>
<feature type="transmembrane region" description="Helical" evidence="7">
    <location>
        <begin position="222"/>
        <end position="241"/>
    </location>
</feature>
<dbReference type="Proteomes" id="UP000060071">
    <property type="component" value="Chromosome"/>
</dbReference>
<dbReference type="EMBL" id="CP013910">
    <property type="protein sequence ID" value="ALW88663.1"/>
    <property type="molecule type" value="Genomic_DNA"/>
</dbReference>
<keyword evidence="5 7" id="KW-0472">Membrane</keyword>
<dbReference type="InterPro" id="IPR002549">
    <property type="entry name" value="AI-2E-like"/>
</dbReference>
<reference evidence="8 9" key="1">
    <citation type="submission" date="2015-12" db="EMBL/GenBank/DDBJ databases">
        <authorList>
            <person name="Kim M.K."/>
            <person name="Srinivasan S."/>
            <person name="Lee J.-J."/>
            <person name="Kim K."/>
        </authorList>
    </citation>
    <scope>NUCLEOTIDE SEQUENCE [LARGE SCALE GENOMIC DNA]</scope>
    <source>
        <strain evidence="8 9">BM2</strain>
    </source>
</reference>
<name>A0ABM5X4M1_9DEIO</name>
<proteinExistence type="inferred from homology"/>
<feature type="transmembrane region" description="Helical" evidence="7">
    <location>
        <begin position="47"/>
        <end position="65"/>
    </location>
</feature>
<feature type="transmembrane region" description="Helical" evidence="7">
    <location>
        <begin position="161"/>
        <end position="183"/>
    </location>
</feature>
<evidence type="ECO:0000256" key="7">
    <source>
        <dbReference type="SAM" id="Phobius"/>
    </source>
</evidence>
<dbReference type="PANTHER" id="PTHR21716">
    <property type="entry name" value="TRANSMEMBRANE PROTEIN"/>
    <property type="match status" value="1"/>
</dbReference>
<evidence type="ECO:0000256" key="6">
    <source>
        <dbReference type="SAM" id="MobiDB-lite"/>
    </source>
</evidence>
<evidence type="ECO:0000256" key="5">
    <source>
        <dbReference type="ARBA" id="ARBA00023136"/>
    </source>
</evidence>
<evidence type="ECO:0000256" key="3">
    <source>
        <dbReference type="ARBA" id="ARBA00022692"/>
    </source>
</evidence>
<feature type="transmembrane region" description="Helical" evidence="7">
    <location>
        <begin position="20"/>
        <end position="41"/>
    </location>
</feature>
<accession>A0ABM5X4M1</accession>
<protein>
    <submittedName>
        <fullName evidence="8">Permease</fullName>
    </submittedName>
</protein>
<evidence type="ECO:0000256" key="1">
    <source>
        <dbReference type="ARBA" id="ARBA00004141"/>
    </source>
</evidence>
<feature type="transmembrane region" description="Helical" evidence="7">
    <location>
        <begin position="283"/>
        <end position="305"/>
    </location>
</feature>
<dbReference type="PANTHER" id="PTHR21716:SF62">
    <property type="entry name" value="TRANSPORT PROTEIN YDBI-RELATED"/>
    <property type="match status" value="1"/>
</dbReference>
<feature type="transmembrane region" description="Helical" evidence="7">
    <location>
        <begin position="317"/>
        <end position="343"/>
    </location>
</feature>
<keyword evidence="4 7" id="KW-1133">Transmembrane helix</keyword>
<gene>
    <name evidence="8" type="ORF">AUC44_06945</name>
</gene>
<feature type="region of interest" description="Disordered" evidence="6">
    <location>
        <begin position="408"/>
        <end position="440"/>
    </location>
</feature>
<comment type="subcellular location">
    <subcellularLocation>
        <location evidence="1">Membrane</location>
        <topology evidence="1">Multi-pass membrane protein</topology>
    </subcellularLocation>
</comment>
<keyword evidence="3 7" id="KW-0812">Transmembrane</keyword>
<sequence>MPRGPERAVTRPPRPPAGIFVVNLLPVAVGVIAILLSLSFFSQVAPSLLAITLAIIVATALNPVARRLERWMPRAAAGTLTVLLVVAVIGVALFLAVPPIAAQLGSIGTSTFDLSRVEPKLNAWLRAHPQLDAMLPADIFDRAQSQLSRLGSRAAEMLPSVLSLILGGVFTGLVTLVMVVYVLGNPVPLVNGVLGAVPPRHRLAATYALAQILKQTGAWGRATLLVMLVTGSCTALGFYLLGVQNWLVFGLLAALGELVPTIGPIVATIPPVLFTLADDPQKAVWVAVFVLVFQQVSGFALSPLLVGGAGNLHPLSVIVGVVLFGGVFGLVGAFLTVPFLIVIKAIYQHFYLREAPDIPDAVAMALISGVVEDQLEREEEAREAVRRARAEVQEAELERQLEDGELDLEAALTADVTPPDTGPEARPDGDPDDPAGGRRP</sequence>
<evidence type="ECO:0000256" key="4">
    <source>
        <dbReference type="ARBA" id="ARBA00022989"/>
    </source>
</evidence>
<evidence type="ECO:0000313" key="9">
    <source>
        <dbReference type="Proteomes" id="UP000060071"/>
    </source>
</evidence>
<feature type="transmembrane region" description="Helical" evidence="7">
    <location>
        <begin position="77"/>
        <end position="97"/>
    </location>
</feature>
<feature type="transmembrane region" description="Helical" evidence="7">
    <location>
        <begin position="247"/>
        <end position="276"/>
    </location>
</feature>
<dbReference type="Pfam" id="PF01594">
    <property type="entry name" value="AI-2E_transport"/>
    <property type="match status" value="1"/>
</dbReference>
<organism evidence="8 9">
    <name type="scientific">Deinococcus actinosclerus</name>
    <dbReference type="NCBI Taxonomy" id="1768108"/>
    <lineage>
        <taxon>Bacteria</taxon>
        <taxon>Thermotogati</taxon>
        <taxon>Deinococcota</taxon>
        <taxon>Deinococci</taxon>
        <taxon>Deinococcales</taxon>
        <taxon>Deinococcaceae</taxon>
        <taxon>Deinococcus</taxon>
    </lineage>
</organism>
<evidence type="ECO:0000313" key="8">
    <source>
        <dbReference type="EMBL" id="ALW88663.1"/>
    </source>
</evidence>